<feature type="transmembrane region" description="Helical" evidence="2">
    <location>
        <begin position="169"/>
        <end position="192"/>
    </location>
</feature>
<feature type="compositionally biased region" description="Low complexity" evidence="1">
    <location>
        <begin position="136"/>
        <end position="157"/>
    </location>
</feature>
<feature type="region of interest" description="Disordered" evidence="1">
    <location>
        <begin position="432"/>
        <end position="530"/>
    </location>
</feature>
<feature type="signal peptide" evidence="3">
    <location>
        <begin position="1"/>
        <end position="26"/>
    </location>
</feature>
<evidence type="ECO:0000256" key="3">
    <source>
        <dbReference type="SAM" id="SignalP"/>
    </source>
</evidence>
<feature type="region of interest" description="Disordered" evidence="1">
    <location>
        <begin position="136"/>
        <end position="161"/>
    </location>
</feature>
<keyword evidence="5" id="KW-1185">Reference proteome</keyword>
<protein>
    <submittedName>
        <fullName evidence="4">Uncharacterized protein</fullName>
    </submittedName>
</protein>
<evidence type="ECO:0000313" key="5">
    <source>
        <dbReference type="Proteomes" id="UP000541558"/>
    </source>
</evidence>
<keyword evidence="2" id="KW-1133">Transmembrane helix</keyword>
<proteinExistence type="predicted"/>
<keyword evidence="2" id="KW-0472">Membrane</keyword>
<dbReference type="EMBL" id="JAACJK010000011">
    <property type="protein sequence ID" value="KAF5338714.1"/>
    <property type="molecule type" value="Genomic_DNA"/>
</dbReference>
<organism evidence="4 5">
    <name type="scientific">Ephemerocybe angulata</name>
    <dbReference type="NCBI Taxonomy" id="980116"/>
    <lineage>
        <taxon>Eukaryota</taxon>
        <taxon>Fungi</taxon>
        <taxon>Dikarya</taxon>
        <taxon>Basidiomycota</taxon>
        <taxon>Agaricomycotina</taxon>
        <taxon>Agaricomycetes</taxon>
        <taxon>Agaricomycetidae</taxon>
        <taxon>Agaricales</taxon>
        <taxon>Agaricineae</taxon>
        <taxon>Psathyrellaceae</taxon>
        <taxon>Ephemerocybe</taxon>
    </lineage>
</organism>
<accession>A0A8H5FJ50</accession>
<evidence type="ECO:0000313" key="4">
    <source>
        <dbReference type="EMBL" id="KAF5338714.1"/>
    </source>
</evidence>
<dbReference type="AlphaFoldDB" id="A0A8H5FJ50"/>
<feature type="compositionally biased region" description="Pro residues" evidence="1">
    <location>
        <begin position="511"/>
        <end position="527"/>
    </location>
</feature>
<reference evidence="4 5" key="1">
    <citation type="journal article" date="2020" name="ISME J.">
        <title>Uncovering the hidden diversity of litter-decomposition mechanisms in mushroom-forming fungi.</title>
        <authorList>
            <person name="Floudas D."/>
            <person name="Bentzer J."/>
            <person name="Ahren D."/>
            <person name="Johansson T."/>
            <person name="Persson P."/>
            <person name="Tunlid A."/>
        </authorList>
    </citation>
    <scope>NUCLEOTIDE SEQUENCE [LARGE SCALE GENOMIC DNA]</scope>
    <source>
        <strain evidence="4 5">CBS 175.51</strain>
    </source>
</reference>
<sequence>MRTPSLFISTLISLLYLISLPTPGSALQLLISPTTTTGANTTVYWVRESTDPTPLFDLRFVINADGSDQGLAMANIDFSVQSGNGDDGVKKLGKEVVQFPKSGQFVLKAVAGPDNTVIGTSNVVVVSPAPVITLSSTPIPSTSTTPGPGPTGVSPTSRVASGPSNKTGIIVGATIAAILILAAILLVIVFIIRRRRAAEEERNRLSFHPDQMVQRRRSRWVSGLSMRAGAERFSISRGGGRPSPLAVGSGVGVGATQAGGDVEVAVNPFEDVEATAGNDEVVFDIDNRHSIVESVRTSKNSFSSASAERSRYSGDVEAAEGLARISEMEEETPTSTKRARRNMSIIPPMPIHPPPRAVVRDLPAIPTGPAFDEDVFTPRQSSIYYKRDSSDSTTVANIRRKSALSAVTSTSEYSTSSARIVSGTSTITLSVSTPRAVPSPVPPPKEPLPAPNLPPVAPLATPSRKASATPRTARPLPSPFVRPGTPTTATLRSLPPLPETPMTAPAYPSMPRSPLPPVPRTPSPPRPAPRRNILTERQQVLHTRLAQVNAQLSLLRSKIETGSVDGLVGSRVEKDLEKQARLLEANMDSAWALGEVEEKPAGWERWMRP</sequence>
<evidence type="ECO:0000256" key="2">
    <source>
        <dbReference type="SAM" id="Phobius"/>
    </source>
</evidence>
<evidence type="ECO:0000256" key="1">
    <source>
        <dbReference type="SAM" id="MobiDB-lite"/>
    </source>
</evidence>
<comment type="caution">
    <text evidence="4">The sequence shown here is derived from an EMBL/GenBank/DDBJ whole genome shotgun (WGS) entry which is preliminary data.</text>
</comment>
<feature type="compositionally biased region" description="Pro residues" evidence="1">
    <location>
        <begin position="437"/>
        <end position="457"/>
    </location>
</feature>
<keyword evidence="3" id="KW-0732">Signal</keyword>
<keyword evidence="2" id="KW-0812">Transmembrane</keyword>
<gene>
    <name evidence="4" type="ORF">D9611_013324</name>
</gene>
<feature type="chain" id="PRO_5034500668" evidence="3">
    <location>
        <begin position="27"/>
        <end position="609"/>
    </location>
</feature>
<dbReference type="OrthoDB" id="3046362at2759"/>
<dbReference type="Proteomes" id="UP000541558">
    <property type="component" value="Unassembled WGS sequence"/>
</dbReference>
<name>A0A8H5FJ50_9AGAR</name>